<comment type="caution">
    <text evidence="2">The sequence shown here is derived from an EMBL/GenBank/DDBJ whole genome shotgun (WGS) entry which is preliminary data.</text>
</comment>
<keyword evidence="1" id="KW-0472">Membrane</keyword>
<evidence type="ECO:0000256" key="1">
    <source>
        <dbReference type="SAM" id="Phobius"/>
    </source>
</evidence>
<feature type="transmembrane region" description="Helical" evidence="1">
    <location>
        <begin position="49"/>
        <end position="71"/>
    </location>
</feature>
<dbReference type="Proteomes" id="UP000070184">
    <property type="component" value="Unassembled WGS sequence"/>
</dbReference>
<name>A0A133U8U0_9EURY</name>
<keyword evidence="1" id="KW-1133">Transmembrane helix</keyword>
<protein>
    <recommendedName>
        <fullName evidence="4">ABC-2 type transporter domain-containing protein</fullName>
    </recommendedName>
</protein>
<dbReference type="Pfam" id="PF13346">
    <property type="entry name" value="ABC2_membrane_5"/>
    <property type="match status" value="1"/>
</dbReference>
<proteinExistence type="predicted"/>
<sequence length="219" mass="23390">MSLSLLFVDELRGFYKSKVMLFLWVGLPALTVILRLLDPATEGMPFTMVSALLVSSIGGTLAAVMLAVSIINEKEKDVYDLFLIRPIKRRDLIISKFGSVYLCIGIASALALLTGVIIDFIEIGGFPEAIIEDSARYLVTSLSMMAISSSAGVLIGVLAPSVLVGVVLVIYGANQISIIPSLPALANTSNQMLFSLGLGGSLAVVLLGLSIFFMNRKQF</sequence>
<evidence type="ECO:0000313" key="2">
    <source>
        <dbReference type="EMBL" id="KXA90604.1"/>
    </source>
</evidence>
<accession>A0A133U8U0</accession>
<feature type="transmembrane region" description="Helical" evidence="1">
    <location>
        <begin position="142"/>
        <end position="173"/>
    </location>
</feature>
<dbReference type="InterPro" id="IPR025699">
    <property type="entry name" value="ABC2_memb-like"/>
</dbReference>
<organism evidence="2 3">
    <name type="scientific">candidate division MSBL1 archaeon SCGC-AAA259B11</name>
    <dbReference type="NCBI Taxonomy" id="1698260"/>
    <lineage>
        <taxon>Archaea</taxon>
        <taxon>Methanobacteriati</taxon>
        <taxon>Methanobacteriota</taxon>
        <taxon>candidate division MSBL1</taxon>
    </lineage>
</organism>
<reference evidence="2 3" key="1">
    <citation type="journal article" date="2016" name="Sci. Rep.">
        <title>Metabolic traits of an uncultured archaeal lineage -MSBL1- from brine pools of the Red Sea.</title>
        <authorList>
            <person name="Mwirichia R."/>
            <person name="Alam I."/>
            <person name="Rashid M."/>
            <person name="Vinu M."/>
            <person name="Ba-Alawi W."/>
            <person name="Anthony Kamau A."/>
            <person name="Kamanda Ngugi D."/>
            <person name="Goker M."/>
            <person name="Klenk H.P."/>
            <person name="Bajic V."/>
            <person name="Stingl U."/>
        </authorList>
    </citation>
    <scope>NUCLEOTIDE SEQUENCE [LARGE SCALE GENOMIC DNA]</scope>
    <source>
        <strain evidence="2">SCGC-AAA259B11</strain>
    </source>
</reference>
<keyword evidence="3" id="KW-1185">Reference proteome</keyword>
<evidence type="ECO:0000313" key="3">
    <source>
        <dbReference type="Proteomes" id="UP000070184"/>
    </source>
</evidence>
<evidence type="ECO:0008006" key="4">
    <source>
        <dbReference type="Google" id="ProtNLM"/>
    </source>
</evidence>
<feature type="transmembrane region" description="Helical" evidence="1">
    <location>
        <begin position="20"/>
        <end position="37"/>
    </location>
</feature>
<dbReference type="EMBL" id="LHXK01000002">
    <property type="protein sequence ID" value="KXA90604.1"/>
    <property type="molecule type" value="Genomic_DNA"/>
</dbReference>
<feature type="transmembrane region" description="Helical" evidence="1">
    <location>
        <begin position="193"/>
        <end position="214"/>
    </location>
</feature>
<keyword evidence="1" id="KW-0812">Transmembrane</keyword>
<dbReference type="AlphaFoldDB" id="A0A133U8U0"/>
<feature type="transmembrane region" description="Helical" evidence="1">
    <location>
        <begin position="99"/>
        <end position="121"/>
    </location>
</feature>
<gene>
    <name evidence="2" type="ORF">AKJ61_00210</name>
</gene>